<reference evidence="6 7" key="1">
    <citation type="journal article" date="2013" name="Genome Biol.">
        <title>Genome of Acanthamoeba castellanii highlights extensive lateral gene transfer and early evolution of tyrosine kinase signaling.</title>
        <authorList>
            <person name="Clarke M."/>
            <person name="Lohan A.J."/>
            <person name="Liu B."/>
            <person name="Lagkouvardos I."/>
            <person name="Roy S."/>
            <person name="Zafar N."/>
            <person name="Bertelli C."/>
            <person name="Schilde C."/>
            <person name="Kianianmomeni A."/>
            <person name="Burglin T.R."/>
            <person name="Frech C."/>
            <person name="Turcotte B."/>
            <person name="Kopec K.O."/>
            <person name="Synnott J.M."/>
            <person name="Choo C."/>
            <person name="Paponov I."/>
            <person name="Finkler A."/>
            <person name="Soon Heng Tan C."/>
            <person name="Hutchins A.P."/>
            <person name="Weinmeier T."/>
            <person name="Rattei T."/>
            <person name="Chu J.S."/>
            <person name="Gimenez G."/>
            <person name="Irimia M."/>
            <person name="Rigden D.J."/>
            <person name="Fitzpatrick D.A."/>
            <person name="Lorenzo-Morales J."/>
            <person name="Bateman A."/>
            <person name="Chiu C.H."/>
            <person name="Tang P."/>
            <person name="Hegemann P."/>
            <person name="Fromm H."/>
            <person name="Raoult D."/>
            <person name="Greub G."/>
            <person name="Miranda-Saavedra D."/>
            <person name="Chen N."/>
            <person name="Nash P."/>
            <person name="Ginger M.L."/>
            <person name="Horn M."/>
            <person name="Schaap P."/>
            <person name="Caler L."/>
            <person name="Loftus B."/>
        </authorList>
    </citation>
    <scope>NUCLEOTIDE SEQUENCE [LARGE SCALE GENOMIC DNA]</scope>
    <source>
        <strain evidence="6 7">Neff</strain>
    </source>
</reference>
<dbReference type="VEuPathDB" id="AmoebaDB:ACA1_028720"/>
<dbReference type="EMBL" id="KB007995">
    <property type="protein sequence ID" value="ELR16431.1"/>
    <property type="molecule type" value="Genomic_DNA"/>
</dbReference>
<dbReference type="STRING" id="1257118.L8GWG0"/>
<accession>L8GWG0</accession>
<proteinExistence type="predicted"/>
<dbReference type="GO" id="GO:0016567">
    <property type="term" value="P:protein ubiquitination"/>
    <property type="evidence" value="ECO:0007669"/>
    <property type="project" value="TreeGrafter"/>
</dbReference>
<dbReference type="Pfam" id="PF13639">
    <property type="entry name" value="zf-RING_2"/>
    <property type="match status" value="1"/>
</dbReference>
<dbReference type="OrthoDB" id="8062037at2759"/>
<dbReference type="KEGG" id="acan:ACA1_028720"/>
<keyword evidence="1" id="KW-0479">Metal-binding</keyword>
<organism evidence="6 7">
    <name type="scientific">Acanthamoeba castellanii (strain ATCC 30010 / Neff)</name>
    <dbReference type="NCBI Taxonomy" id="1257118"/>
    <lineage>
        <taxon>Eukaryota</taxon>
        <taxon>Amoebozoa</taxon>
        <taxon>Discosea</taxon>
        <taxon>Longamoebia</taxon>
        <taxon>Centramoebida</taxon>
        <taxon>Acanthamoebidae</taxon>
        <taxon>Acanthamoeba</taxon>
    </lineage>
</organism>
<dbReference type="PROSITE" id="PS50089">
    <property type="entry name" value="ZF_RING_2"/>
    <property type="match status" value="1"/>
</dbReference>
<keyword evidence="3" id="KW-0862">Zinc</keyword>
<evidence type="ECO:0000259" key="5">
    <source>
        <dbReference type="PROSITE" id="PS50089"/>
    </source>
</evidence>
<keyword evidence="7" id="KW-1185">Reference proteome</keyword>
<evidence type="ECO:0000256" key="2">
    <source>
        <dbReference type="ARBA" id="ARBA00022771"/>
    </source>
</evidence>
<dbReference type="Gene3D" id="3.30.40.10">
    <property type="entry name" value="Zinc/RING finger domain, C3HC4 (zinc finger)"/>
    <property type="match status" value="1"/>
</dbReference>
<dbReference type="SUPFAM" id="SSF57850">
    <property type="entry name" value="RING/U-box"/>
    <property type="match status" value="1"/>
</dbReference>
<dbReference type="RefSeq" id="XP_004338444.1">
    <property type="nucleotide sequence ID" value="XM_004338396.1"/>
</dbReference>
<dbReference type="GO" id="GO:0061630">
    <property type="term" value="F:ubiquitin protein ligase activity"/>
    <property type="evidence" value="ECO:0007669"/>
    <property type="project" value="TreeGrafter"/>
</dbReference>
<sequence>MDVVRECYVLVGQFGRRVLCWVHLIDEADLKADSAEDNLPHVHDFNDDEDEENVCAICTEPLAEGGDVLRLPCNDKHVFHLACMRQWAVVNLSCPLDRKPIPPEALVKLSLFNNVRLHTSIFLEEMLSGASQYLVWNHLIKDFPVNLLSLAISKCSSTWVERIDQSLYTPLPQGDGTPLPGWSRMPVLKAGQVAFHVLLWTAYSSIGYTSLVLHYLLRQTCETQGHRLCTKAIQLGNVGYDYAGTKQLLSKTKLTRIVKGVGFLLGLVIVGREVRRGSQQLATTLLACVNETIPLSTV</sequence>
<dbReference type="GeneID" id="14917120"/>
<evidence type="ECO:0000256" key="3">
    <source>
        <dbReference type="ARBA" id="ARBA00022833"/>
    </source>
</evidence>
<dbReference type="InterPro" id="IPR001841">
    <property type="entry name" value="Znf_RING"/>
</dbReference>
<keyword evidence="2 4" id="KW-0863">Zinc-finger</keyword>
<dbReference type="PANTHER" id="PTHR45969">
    <property type="entry name" value="RING ZINC FINGER PROTEIN-RELATED"/>
    <property type="match status" value="1"/>
</dbReference>
<dbReference type="Proteomes" id="UP000011083">
    <property type="component" value="Unassembled WGS sequence"/>
</dbReference>
<evidence type="ECO:0000256" key="4">
    <source>
        <dbReference type="PROSITE-ProRule" id="PRU00175"/>
    </source>
</evidence>
<evidence type="ECO:0000256" key="1">
    <source>
        <dbReference type="ARBA" id="ARBA00022723"/>
    </source>
</evidence>
<evidence type="ECO:0000313" key="7">
    <source>
        <dbReference type="Proteomes" id="UP000011083"/>
    </source>
</evidence>
<dbReference type="GO" id="GO:0008270">
    <property type="term" value="F:zinc ion binding"/>
    <property type="evidence" value="ECO:0007669"/>
    <property type="project" value="UniProtKB-KW"/>
</dbReference>
<evidence type="ECO:0000313" key="6">
    <source>
        <dbReference type="EMBL" id="ELR16431.1"/>
    </source>
</evidence>
<protein>
    <submittedName>
        <fullName evidence="6">Zinc finger, C3HC4 type (RING finger) domain containing protein</fullName>
    </submittedName>
</protein>
<feature type="domain" description="RING-type" evidence="5">
    <location>
        <begin position="55"/>
        <end position="98"/>
    </location>
</feature>
<dbReference type="InterPro" id="IPR013083">
    <property type="entry name" value="Znf_RING/FYVE/PHD"/>
</dbReference>
<name>L8GWG0_ACACF</name>
<dbReference type="AlphaFoldDB" id="L8GWG0"/>
<dbReference type="PANTHER" id="PTHR45969:SF69">
    <property type="entry name" value="FINGER DOMAIN PROTEIN, PUTATIVE (AFU_ORTHOLOGUE AFUA_3G12190)-RELATED"/>
    <property type="match status" value="1"/>
</dbReference>
<gene>
    <name evidence="6" type="ORF">ACA1_028720</name>
</gene>